<accession>A0A4V3RY64</accession>
<dbReference type="InterPro" id="IPR041374">
    <property type="entry name" value="BaeRF_family12"/>
</dbReference>
<dbReference type="AlphaFoldDB" id="A0A4V3RY64"/>
<evidence type="ECO:0000313" key="3">
    <source>
        <dbReference type="Proteomes" id="UP000308054"/>
    </source>
</evidence>
<feature type="region of interest" description="Disordered" evidence="1">
    <location>
        <begin position="35"/>
        <end position="89"/>
    </location>
</feature>
<keyword evidence="3" id="KW-1185">Reference proteome</keyword>
<gene>
    <name evidence="2" type="ORF">E5163_08645</name>
</gene>
<protein>
    <submittedName>
        <fullName evidence="2">Host attachment protein</fullName>
    </submittedName>
</protein>
<dbReference type="EMBL" id="SRXW01000002">
    <property type="protein sequence ID" value="TGY89179.1"/>
    <property type="molecule type" value="Genomic_DNA"/>
</dbReference>
<reference evidence="2 3" key="1">
    <citation type="journal article" date="2017" name="Int. J. Syst. Evol. Microbiol.">
        <title>Marinicauda algicola sp. nov., isolated from a marine red alga Rhodosorus marinus.</title>
        <authorList>
            <person name="Jeong S.E."/>
            <person name="Jeon S.H."/>
            <person name="Chun B.H."/>
            <person name="Kim D.W."/>
            <person name="Jeon C.O."/>
        </authorList>
    </citation>
    <scope>NUCLEOTIDE SEQUENCE [LARGE SCALE GENOMIC DNA]</scope>
    <source>
        <strain evidence="2 3">JCM 31718</strain>
    </source>
</reference>
<organism evidence="2 3">
    <name type="scientific">Marinicauda algicola</name>
    <dbReference type="NCBI Taxonomy" id="2029849"/>
    <lineage>
        <taxon>Bacteria</taxon>
        <taxon>Pseudomonadati</taxon>
        <taxon>Pseudomonadota</taxon>
        <taxon>Alphaproteobacteria</taxon>
        <taxon>Maricaulales</taxon>
        <taxon>Maricaulaceae</taxon>
        <taxon>Marinicauda</taxon>
    </lineage>
</organism>
<sequence length="182" mass="20383">MRPMPDDKLWVVAFDGGKALFLENKGFYDAPDLQLVSKHDNDNPPDREQTTDAPGRLQDAGSGSKGNMNLGEGLAHGRSSVQQTDRHEMEKRRFVDRMIERLNEEARKDTFDHILLIAADKALGEAREEYSDKLKGKIIAEEPANVVNEPIDKLESRVKSLLAELIDEPRPSHRDLTGPGRG</sequence>
<name>A0A4V3RY64_9PROT</name>
<dbReference type="OrthoDB" id="9812459at2"/>
<feature type="compositionally biased region" description="Basic and acidic residues" evidence="1">
    <location>
        <begin position="37"/>
        <end position="50"/>
    </location>
</feature>
<evidence type="ECO:0000256" key="1">
    <source>
        <dbReference type="SAM" id="MobiDB-lite"/>
    </source>
</evidence>
<proteinExistence type="predicted"/>
<dbReference type="Pfam" id="PF18856">
    <property type="entry name" value="baeRF_family12"/>
    <property type="match status" value="1"/>
</dbReference>
<comment type="caution">
    <text evidence="2">The sequence shown here is derived from an EMBL/GenBank/DDBJ whole genome shotgun (WGS) entry which is preliminary data.</text>
</comment>
<evidence type="ECO:0000313" key="2">
    <source>
        <dbReference type="EMBL" id="TGY89179.1"/>
    </source>
</evidence>
<dbReference type="Proteomes" id="UP000308054">
    <property type="component" value="Unassembled WGS sequence"/>
</dbReference>
<dbReference type="RefSeq" id="WP_135995719.1">
    <property type="nucleotide sequence ID" value="NZ_CP071057.1"/>
</dbReference>